<name>A0A0B7JN50_BIOOC</name>
<dbReference type="AlphaFoldDB" id="A0A0B7JN50"/>
<sequence>MDQFHIGSWQDYSQPAGDRGRFTMSKNNGNVFLSFLTVLVTVAGASAWTIVSLIIHSWIVRARHNNDVFDVQQQILLRNAKTPLATVAEFFKLWRAWRKKKVPNIAIRTLWVLIPTLLLYGGILVASIFASKVAINKDGGGIALARDQGCGILPLSGTYPDVEQDMIRKNKIVNDTIDGRNYAINFYDVDSTTRSKSVRSTFVTDALPYTANFNASCPFQNQTLCLKGATINFESGELNSHTEFGINAKEHDRISTRAKTTCTMVNLNGYWNATNNQVYIWMGQSGTGNWGYTYRYNYALTNFSIGYQIVDFTDSTFYSNDSVLWNRYDEFAVEDGDLTLLLNSQNWMRYSAPVNDPFFLANIRDPSASSRYPYKPNYSMVPMVCVDSYMICNPEKEKCSPWARYADFYATVFNDTNNDMGFNDAQLATAARMAIHMQQTNINTIVSNLGSASLFASDHVYRNHESTGLPDNQWHIEATTWFQTKLAKFQASVAEYVSKPDDAVGLPVLKPNDPNTKNEYEVSDEILKKLQDQCNSQLIMGTADIESFSLAGTLVIVIITVFLAIISIYITEIMDFFGRFVPGSKGHLARVADEKLHVLKHALSVQDGPQKWDIRAGVPVTEDSHGGQWPKTDVQMTDVQMADAQMTYVHMTDAPTTYPGADERLMSKQYPEFR</sequence>
<feature type="transmembrane region" description="Helical" evidence="1">
    <location>
        <begin position="105"/>
        <end position="129"/>
    </location>
</feature>
<proteinExistence type="predicted"/>
<feature type="transmembrane region" description="Helical" evidence="1">
    <location>
        <begin position="31"/>
        <end position="55"/>
    </location>
</feature>
<accession>A0A0B7JN50</accession>
<organism evidence="2">
    <name type="scientific">Bionectria ochroleuca</name>
    <name type="common">Gliocladium roseum</name>
    <dbReference type="NCBI Taxonomy" id="29856"/>
    <lineage>
        <taxon>Eukaryota</taxon>
        <taxon>Fungi</taxon>
        <taxon>Dikarya</taxon>
        <taxon>Ascomycota</taxon>
        <taxon>Pezizomycotina</taxon>
        <taxon>Sordariomycetes</taxon>
        <taxon>Hypocreomycetidae</taxon>
        <taxon>Hypocreales</taxon>
        <taxon>Bionectriaceae</taxon>
        <taxon>Clonostachys</taxon>
    </lineage>
</organism>
<keyword evidence="1" id="KW-0812">Transmembrane</keyword>
<dbReference type="EMBL" id="CDPU01000004">
    <property type="protein sequence ID" value="CEO46384.1"/>
    <property type="molecule type" value="Genomic_DNA"/>
</dbReference>
<evidence type="ECO:0000313" key="2">
    <source>
        <dbReference type="EMBL" id="CEO46384.1"/>
    </source>
</evidence>
<feature type="transmembrane region" description="Helical" evidence="1">
    <location>
        <begin position="548"/>
        <end position="570"/>
    </location>
</feature>
<evidence type="ECO:0000256" key="1">
    <source>
        <dbReference type="SAM" id="Phobius"/>
    </source>
</evidence>
<gene>
    <name evidence="2" type="ORF">BN869_000002439_1</name>
</gene>
<keyword evidence="1" id="KW-0472">Membrane</keyword>
<keyword evidence="1" id="KW-1133">Transmembrane helix</keyword>
<reference evidence="2" key="1">
    <citation type="submission" date="2015-01" db="EMBL/GenBank/DDBJ databases">
        <authorList>
            <person name="Durling Mikael"/>
        </authorList>
    </citation>
    <scope>NUCLEOTIDE SEQUENCE</scope>
</reference>
<protein>
    <submittedName>
        <fullName evidence="2">Uncharacterized protein</fullName>
    </submittedName>
</protein>